<keyword evidence="2" id="KW-0472">Membrane</keyword>
<dbReference type="InterPro" id="IPR008780">
    <property type="entry name" value="Plasmodium_Vir"/>
</dbReference>
<dbReference type="VEuPathDB" id="PlasmoDB:PVPAM_040014500"/>
<dbReference type="AlphaFoldDB" id="A0A8S4HEY5"/>
<evidence type="ECO:0000256" key="2">
    <source>
        <dbReference type="SAM" id="Phobius"/>
    </source>
</evidence>
<dbReference type="Proteomes" id="UP000779233">
    <property type="component" value="Unassembled WGS sequence"/>
</dbReference>
<sequence length="634" mass="74660">MSDKNIVKDVFQILSKNEIFTTGSHLFRFYNKLNTSYEKQEKSSECNKNKDIDIQPCRVTDEIKNNWDDGILSFFNSPDIDKSKLCDYTFYWLYGKLVEHNFNFDDINSAYSKLSDFKEHECFGKNSVKFFIKKVYDLKALKNKKELYDFVEYYKNLKAIWDGGNSDNKKKYCEYTKYILELFKEMGKKKCSSIYKNEIEYFEKEIIDNAEEFPLKLKKCPDIKFDLELYKKNKIECKEDVQANGSLQSQSQPTSANAETHTATVPVNKAAEVVADEDVLEGLSSYHIYKELDNEDSINTYDSYCTNIETTVGNKSAVKKLCQKIVRNLKNMYKIQDKEERNECCLYFNYWLHDQIKRIFGNNLEMSNNKNDALKLLELQFLINNKLSRPDCYYSFNNKLDEWEEIMHLLYYFKNYDTIKSNTNSVQDKRVRYCNYFKKIKNLFEKHINYCCTCFTNPSEYCLSDCPKYFKCEKKYYPIDLMKKLQCDVKTTTESAETLFKSVRVDHKAYLLSNQPNNPPKIKSIKSSEPVESIEPTEPKENNTSPIDIFHELTSDPFNLVGMGGLSFVGISLLFFVFYKFTPIGSSMNRKSARQQKFNQSIHYNNMQQELVYDSEPQNMNPRKKRISIAYQAD</sequence>
<name>A0A8S4HEY5_PLAVI</name>
<comment type="caution">
    <text evidence="3">The sequence shown here is derived from an EMBL/GenBank/DDBJ whole genome shotgun (WGS) entry which is preliminary data.</text>
</comment>
<feature type="transmembrane region" description="Helical" evidence="2">
    <location>
        <begin position="560"/>
        <end position="581"/>
    </location>
</feature>
<dbReference type="Pfam" id="PF05795">
    <property type="entry name" value="Plasmodium_Vir"/>
    <property type="match status" value="2"/>
</dbReference>
<dbReference type="EMBL" id="CAJZCX010000013">
    <property type="protein sequence ID" value="CAG9482313.1"/>
    <property type="molecule type" value="Genomic_DNA"/>
</dbReference>
<gene>
    <name evidence="3" type="ORF">PVW1_040010000</name>
</gene>
<organism evidence="3 4">
    <name type="scientific">Plasmodium vivax</name>
    <name type="common">malaria parasite P. vivax</name>
    <dbReference type="NCBI Taxonomy" id="5855"/>
    <lineage>
        <taxon>Eukaryota</taxon>
        <taxon>Sar</taxon>
        <taxon>Alveolata</taxon>
        <taxon>Apicomplexa</taxon>
        <taxon>Aconoidasida</taxon>
        <taxon>Haemosporida</taxon>
        <taxon>Plasmodiidae</taxon>
        <taxon>Plasmodium</taxon>
        <taxon>Plasmodium (Plasmodium)</taxon>
    </lineage>
</organism>
<reference evidence="3" key="1">
    <citation type="submission" date="2021-09" db="EMBL/GenBank/DDBJ databases">
        <authorList>
            <consortium name="Pathogen Informatics"/>
        </authorList>
    </citation>
    <scope>NUCLEOTIDE SEQUENCE</scope>
    <source>
        <strain evidence="3">PvW1</strain>
    </source>
</reference>
<evidence type="ECO:0000313" key="3">
    <source>
        <dbReference type="EMBL" id="CAG9482313.1"/>
    </source>
</evidence>
<keyword evidence="2" id="KW-0812">Transmembrane</keyword>
<protein>
    <submittedName>
        <fullName evidence="3">(malaria parasite P. vivax) hypothetical protein</fullName>
    </submittedName>
</protein>
<accession>A0A8S4HEY5</accession>
<feature type="region of interest" description="Disordered" evidence="1">
    <location>
        <begin position="514"/>
        <end position="545"/>
    </location>
</feature>
<keyword evidence="2" id="KW-1133">Transmembrane helix</keyword>
<evidence type="ECO:0000256" key="1">
    <source>
        <dbReference type="SAM" id="MobiDB-lite"/>
    </source>
</evidence>
<evidence type="ECO:0000313" key="4">
    <source>
        <dbReference type="Proteomes" id="UP000779233"/>
    </source>
</evidence>
<proteinExistence type="predicted"/>